<accession>A7EL10</accession>
<protein>
    <submittedName>
        <fullName evidence="2">Uncharacterized protein</fullName>
    </submittedName>
</protein>
<dbReference type="HOGENOM" id="CLU_3070092_0_0_1"/>
<feature type="compositionally biased region" description="Polar residues" evidence="1">
    <location>
        <begin position="29"/>
        <end position="40"/>
    </location>
</feature>
<feature type="region of interest" description="Disordered" evidence="1">
    <location>
        <begin position="18"/>
        <end position="53"/>
    </location>
</feature>
<evidence type="ECO:0000313" key="2">
    <source>
        <dbReference type="EMBL" id="EDO03526.1"/>
    </source>
</evidence>
<evidence type="ECO:0000256" key="1">
    <source>
        <dbReference type="SAM" id="MobiDB-lite"/>
    </source>
</evidence>
<keyword evidence="3" id="KW-1185">Reference proteome</keyword>
<name>A7EL10_SCLS1</name>
<dbReference type="RefSeq" id="XP_001593085.1">
    <property type="nucleotide sequence ID" value="XM_001593035.1"/>
</dbReference>
<evidence type="ECO:0000313" key="3">
    <source>
        <dbReference type="Proteomes" id="UP000001312"/>
    </source>
</evidence>
<organism evidence="2 3">
    <name type="scientific">Sclerotinia sclerotiorum (strain ATCC 18683 / 1980 / Ss-1)</name>
    <name type="common">White mold</name>
    <name type="synonym">Whetzelinia sclerotiorum</name>
    <dbReference type="NCBI Taxonomy" id="665079"/>
    <lineage>
        <taxon>Eukaryota</taxon>
        <taxon>Fungi</taxon>
        <taxon>Dikarya</taxon>
        <taxon>Ascomycota</taxon>
        <taxon>Pezizomycotina</taxon>
        <taxon>Leotiomycetes</taxon>
        <taxon>Helotiales</taxon>
        <taxon>Sclerotiniaceae</taxon>
        <taxon>Sclerotinia</taxon>
    </lineage>
</organism>
<dbReference type="Proteomes" id="UP000001312">
    <property type="component" value="Unassembled WGS sequence"/>
</dbReference>
<dbReference type="KEGG" id="ssl:SS1G_06007"/>
<proteinExistence type="predicted"/>
<dbReference type="EMBL" id="CH476627">
    <property type="protein sequence ID" value="EDO03526.1"/>
    <property type="molecule type" value="Genomic_DNA"/>
</dbReference>
<sequence>MALLTRMAREIHHNAQSLNPAISEFPDTAGQSPHLLSSQAAKDFPPEGGDWTQ</sequence>
<reference evidence="3" key="1">
    <citation type="journal article" date="2011" name="PLoS Genet.">
        <title>Genomic analysis of the necrotrophic fungal pathogens Sclerotinia sclerotiorum and Botrytis cinerea.</title>
        <authorList>
            <person name="Amselem J."/>
            <person name="Cuomo C.A."/>
            <person name="van Kan J.A."/>
            <person name="Viaud M."/>
            <person name="Benito E.P."/>
            <person name="Couloux A."/>
            <person name="Coutinho P.M."/>
            <person name="de Vries R.P."/>
            <person name="Dyer P.S."/>
            <person name="Fillinger S."/>
            <person name="Fournier E."/>
            <person name="Gout L."/>
            <person name="Hahn M."/>
            <person name="Kohn L."/>
            <person name="Lapalu N."/>
            <person name="Plummer K.M."/>
            <person name="Pradier J.M."/>
            <person name="Quevillon E."/>
            <person name="Sharon A."/>
            <person name="Simon A."/>
            <person name="ten Have A."/>
            <person name="Tudzynski B."/>
            <person name="Tudzynski P."/>
            <person name="Wincker P."/>
            <person name="Andrew M."/>
            <person name="Anthouard V."/>
            <person name="Beever R.E."/>
            <person name="Beffa R."/>
            <person name="Benoit I."/>
            <person name="Bouzid O."/>
            <person name="Brault B."/>
            <person name="Chen Z."/>
            <person name="Choquer M."/>
            <person name="Collemare J."/>
            <person name="Cotton P."/>
            <person name="Danchin E.G."/>
            <person name="Da Silva C."/>
            <person name="Gautier A."/>
            <person name="Giraud C."/>
            <person name="Giraud T."/>
            <person name="Gonzalez C."/>
            <person name="Grossetete S."/>
            <person name="Guldener U."/>
            <person name="Henrissat B."/>
            <person name="Howlett B.J."/>
            <person name="Kodira C."/>
            <person name="Kretschmer M."/>
            <person name="Lappartient A."/>
            <person name="Leroch M."/>
            <person name="Levis C."/>
            <person name="Mauceli E."/>
            <person name="Neuveglise C."/>
            <person name="Oeser B."/>
            <person name="Pearson M."/>
            <person name="Poulain J."/>
            <person name="Poussereau N."/>
            <person name="Quesneville H."/>
            <person name="Rascle C."/>
            <person name="Schumacher J."/>
            <person name="Segurens B."/>
            <person name="Sexton A."/>
            <person name="Silva E."/>
            <person name="Sirven C."/>
            <person name="Soanes D.M."/>
            <person name="Talbot N.J."/>
            <person name="Templeton M."/>
            <person name="Yandava C."/>
            <person name="Yarden O."/>
            <person name="Zeng Q."/>
            <person name="Rollins J.A."/>
            <person name="Lebrun M.H."/>
            <person name="Dickman M."/>
        </authorList>
    </citation>
    <scope>NUCLEOTIDE SEQUENCE [LARGE SCALE GENOMIC DNA]</scope>
    <source>
        <strain evidence="3">ATCC 18683 / 1980 / Ss-1</strain>
    </source>
</reference>
<dbReference type="InParanoid" id="A7EL10"/>
<dbReference type="AlphaFoldDB" id="A7EL10"/>
<dbReference type="GeneID" id="5489197"/>
<gene>
    <name evidence="2" type="ORF">SS1G_06007</name>
</gene>